<dbReference type="Gene3D" id="1.25.40.10">
    <property type="entry name" value="Tetratricopeptide repeat domain"/>
    <property type="match status" value="2"/>
</dbReference>
<dbReference type="Pfam" id="PF25872">
    <property type="entry name" value="HTH_77"/>
    <property type="match status" value="1"/>
</dbReference>
<dbReference type="Gene3D" id="3.40.50.300">
    <property type="entry name" value="P-loop containing nucleotide triphosphate hydrolases"/>
    <property type="match status" value="1"/>
</dbReference>
<proteinExistence type="predicted"/>
<dbReference type="KEGG" id="sesp:BN6_66190"/>
<dbReference type="PRINTS" id="PR00364">
    <property type="entry name" value="DISEASERSIST"/>
</dbReference>
<dbReference type="GO" id="GO:0003677">
    <property type="term" value="F:DNA binding"/>
    <property type="evidence" value="ECO:0007669"/>
    <property type="project" value="InterPro"/>
</dbReference>
<dbReference type="PANTHER" id="PTHR47691:SF3">
    <property type="entry name" value="HTH-TYPE TRANSCRIPTIONAL REGULATOR RV0890C-RELATED"/>
    <property type="match status" value="1"/>
</dbReference>
<dbReference type="InterPro" id="IPR058852">
    <property type="entry name" value="HTH_77"/>
</dbReference>
<dbReference type="SMART" id="SM00382">
    <property type="entry name" value="AAA"/>
    <property type="match status" value="1"/>
</dbReference>
<evidence type="ECO:0000313" key="3">
    <source>
        <dbReference type="EMBL" id="CCH33856.1"/>
    </source>
</evidence>
<dbReference type="InterPro" id="IPR010982">
    <property type="entry name" value="Lambda_DNA-bd_dom_sf"/>
</dbReference>
<dbReference type="InterPro" id="IPR001387">
    <property type="entry name" value="Cro/C1-type_HTH"/>
</dbReference>
<keyword evidence="4" id="KW-1185">Reference proteome</keyword>
<evidence type="ECO:0000256" key="1">
    <source>
        <dbReference type="SAM" id="MobiDB-lite"/>
    </source>
</evidence>
<feature type="region of interest" description="Disordered" evidence="1">
    <location>
        <begin position="1"/>
        <end position="21"/>
    </location>
</feature>
<sequence length="785" mass="84002">MRPARAGRGRSAAATAGCPRPLVSGHVGTTFGDLLRKHRRHGKLTQEELAEGSGVSVRAISDMERGRAKGPQRRTVEALAAVLELDRDESDALVAAAKEGRVRRQPAVAPCALPPDVTDLTGREPELAALTEAAGAGTTSVVVVHGPPGAGKTALAVRAGYLLGPKFADGCFFFDLRGMDARPVLPTEVVHRMLLALGVEHPPPGEAERSDLYRELLRSRSTLIVLDNAADEAQVRPLLATGLGSLVLVTSRQVLGGLEAVARLGLDVLERDDSVALLGAIAGRSRVAAEDAAAREVARLCGHLPLALRIAGNRLAGRPKWTVAHLAGQLADERRRLTALTAGDLQVRTAFEMSYRQLDGKAALLFRRLSLAPGATVTPELAAVAAGVDRYAAEDTLEDLVDMSLLDSADTPGRYAFHDLVRVFAGERLAREEPDHDDTRRRVVSWLLGTAVAAAGFFGPEARTEPAGPLRGRADADAWLSAESGNWLGALRWAAAHGLHREVLDLATAVHWYSDQRGTGDTWVEVFTAGVSAARALGSVRDEAVQLNFLTWTLSVLLRRPHEALALHDEAWRAAVAAGDVVEQGWAMHYRSASEMRSGDLGAARESAARAQELFRSAEFRLGEQISLSCLGLVLHGLRRYEEAVRVHRRLVAEVRSGVLDVAPALVDEMLASLLVRVADSLVELERWPEVLAASSEALAHSVAATAPATTYDARYLRGLALHRLGDPVGARAELTGAADLATARRDYRVGAMFEELADVHDELGDPDAAGECRSRAAESRSADR</sequence>
<dbReference type="eggNOG" id="COG1396">
    <property type="taxonomic scope" value="Bacteria"/>
</dbReference>
<evidence type="ECO:0000313" key="4">
    <source>
        <dbReference type="Proteomes" id="UP000006281"/>
    </source>
</evidence>
<evidence type="ECO:0000259" key="2">
    <source>
        <dbReference type="PROSITE" id="PS50943"/>
    </source>
</evidence>
<gene>
    <name evidence="3" type="ordered locus">BN6_66190</name>
</gene>
<dbReference type="InterPro" id="IPR027417">
    <property type="entry name" value="P-loop_NTPase"/>
</dbReference>
<dbReference type="SUPFAM" id="SSF48452">
    <property type="entry name" value="TPR-like"/>
    <property type="match status" value="2"/>
</dbReference>
<accession>K0K6B3</accession>
<dbReference type="InterPro" id="IPR011990">
    <property type="entry name" value="TPR-like_helical_dom_sf"/>
</dbReference>
<dbReference type="SUPFAM" id="SSF52540">
    <property type="entry name" value="P-loop containing nucleoside triphosphate hydrolases"/>
    <property type="match status" value="1"/>
</dbReference>
<dbReference type="EMBL" id="HE804045">
    <property type="protein sequence ID" value="CCH33856.1"/>
    <property type="molecule type" value="Genomic_DNA"/>
</dbReference>
<dbReference type="HOGENOM" id="CLU_004665_2_1_11"/>
<name>K0K6B3_SACES</name>
<dbReference type="PATRIC" id="fig|1179773.3.peg.6669"/>
<dbReference type="STRING" id="1179773.BN6_66190"/>
<dbReference type="Proteomes" id="UP000006281">
    <property type="component" value="Chromosome"/>
</dbReference>
<dbReference type="Gene3D" id="1.10.260.40">
    <property type="entry name" value="lambda repressor-like DNA-binding domains"/>
    <property type="match status" value="1"/>
</dbReference>
<feature type="region of interest" description="Disordered" evidence="1">
    <location>
        <begin position="763"/>
        <end position="785"/>
    </location>
</feature>
<reference evidence="3 4" key="1">
    <citation type="journal article" date="2012" name="BMC Genomics">
        <title>Complete genome sequence of Saccharothrix espanaensis DSM 44229T and comparison to the other completely sequenced Pseudonocardiaceae.</title>
        <authorList>
            <person name="Strobel T."/>
            <person name="Al-Dilaimi A."/>
            <person name="Blom J."/>
            <person name="Gessner A."/>
            <person name="Kalinowski J."/>
            <person name="Luzhetska M."/>
            <person name="Puhler A."/>
            <person name="Szczepanowski R."/>
            <person name="Bechthold A."/>
            <person name="Ruckert C."/>
        </authorList>
    </citation>
    <scope>NUCLEOTIDE SEQUENCE [LARGE SCALE GENOMIC DNA]</scope>
    <source>
        <strain evidence="4">ATCC 51144 / DSM 44229 / JCM 9112 / NBRC 15066 / NRRL 15764</strain>
    </source>
</reference>
<dbReference type="Pfam" id="PF13560">
    <property type="entry name" value="HTH_31"/>
    <property type="match status" value="1"/>
</dbReference>
<dbReference type="BioCyc" id="SESP1179773:BN6_RS31890-MONOMER"/>
<dbReference type="GO" id="GO:0043531">
    <property type="term" value="F:ADP binding"/>
    <property type="evidence" value="ECO:0007669"/>
    <property type="project" value="InterPro"/>
</dbReference>
<organism evidence="3 4">
    <name type="scientific">Saccharothrix espanaensis (strain ATCC 51144 / DSM 44229 / JCM 9112 / NBRC 15066 / NRRL 15764)</name>
    <dbReference type="NCBI Taxonomy" id="1179773"/>
    <lineage>
        <taxon>Bacteria</taxon>
        <taxon>Bacillati</taxon>
        <taxon>Actinomycetota</taxon>
        <taxon>Actinomycetes</taxon>
        <taxon>Pseudonocardiales</taxon>
        <taxon>Pseudonocardiaceae</taxon>
        <taxon>Saccharothrix</taxon>
    </lineage>
</organism>
<protein>
    <submittedName>
        <fullName evidence="3">Transcriptional regulator, XRE family</fullName>
    </submittedName>
</protein>
<feature type="compositionally biased region" description="Basic and acidic residues" evidence="1">
    <location>
        <begin position="771"/>
        <end position="785"/>
    </location>
</feature>
<dbReference type="AlphaFoldDB" id="K0K6B3"/>
<feature type="domain" description="HTH cro/C1-type" evidence="2">
    <location>
        <begin position="35"/>
        <end position="90"/>
    </location>
</feature>
<dbReference type="PANTHER" id="PTHR47691">
    <property type="entry name" value="REGULATOR-RELATED"/>
    <property type="match status" value="1"/>
</dbReference>
<dbReference type="SMART" id="SM00530">
    <property type="entry name" value="HTH_XRE"/>
    <property type="match status" value="1"/>
</dbReference>
<dbReference type="InterPro" id="IPR003593">
    <property type="entry name" value="AAA+_ATPase"/>
</dbReference>
<dbReference type="CDD" id="cd00093">
    <property type="entry name" value="HTH_XRE"/>
    <property type="match status" value="1"/>
</dbReference>
<dbReference type="eggNOG" id="COG3903">
    <property type="taxonomic scope" value="Bacteria"/>
</dbReference>
<dbReference type="PROSITE" id="PS50943">
    <property type="entry name" value="HTH_CROC1"/>
    <property type="match status" value="1"/>
</dbReference>
<dbReference type="SUPFAM" id="SSF47413">
    <property type="entry name" value="lambda repressor-like DNA-binding domains"/>
    <property type="match status" value="1"/>
</dbReference>